<dbReference type="PANTHER" id="PTHR42648">
    <property type="entry name" value="TRANSPOSASE, PUTATIVE-RELATED"/>
    <property type="match status" value="1"/>
</dbReference>
<dbReference type="Proteomes" id="UP000321947">
    <property type="component" value="Unassembled WGS sequence"/>
</dbReference>
<dbReference type="EMBL" id="SSTE01019758">
    <property type="protein sequence ID" value="KAA0036110.1"/>
    <property type="molecule type" value="Genomic_DNA"/>
</dbReference>
<dbReference type="InterPro" id="IPR001584">
    <property type="entry name" value="Integrase_cat-core"/>
</dbReference>
<evidence type="ECO:0000313" key="4">
    <source>
        <dbReference type="Proteomes" id="UP000321393"/>
    </source>
</evidence>
<dbReference type="GO" id="GO:0003676">
    <property type="term" value="F:nucleic acid binding"/>
    <property type="evidence" value="ECO:0007669"/>
    <property type="project" value="InterPro"/>
</dbReference>
<evidence type="ECO:0000313" key="5">
    <source>
        <dbReference type="Proteomes" id="UP000321947"/>
    </source>
</evidence>
<dbReference type="GO" id="GO:0015074">
    <property type="term" value="P:DNA integration"/>
    <property type="evidence" value="ECO:0007669"/>
    <property type="project" value="InterPro"/>
</dbReference>
<dbReference type="EMBL" id="SSTD01002671">
    <property type="protein sequence ID" value="TYK27609.1"/>
    <property type="molecule type" value="Genomic_DNA"/>
</dbReference>
<dbReference type="Proteomes" id="UP000321393">
    <property type="component" value="Unassembled WGS sequence"/>
</dbReference>
<evidence type="ECO:0000313" key="3">
    <source>
        <dbReference type="EMBL" id="TYK27609.1"/>
    </source>
</evidence>
<dbReference type="SUPFAM" id="SSF53098">
    <property type="entry name" value="Ribonuclease H-like"/>
    <property type="match status" value="1"/>
</dbReference>
<sequence>MTKRTFTGKGYRAKETLELIHSNLCGQMNVKARGGFEYFISFIEDYSMYGYLYLMEHKFEALEKFKEYKAEVENLLSRKIKILRSDRGGEYMDLRFQDYMIEHGIQFQLSAPGTPQQNGVLERSNRTLLDMLRSMMSYAKLPSSF</sequence>
<dbReference type="InterPro" id="IPR012337">
    <property type="entry name" value="RNaseH-like_sf"/>
</dbReference>
<dbReference type="InterPro" id="IPR039537">
    <property type="entry name" value="Retrotran_Ty1/copia-like"/>
</dbReference>
<dbReference type="AlphaFoldDB" id="A0A5A7SYH0"/>
<accession>A0A5A7SYH0</accession>
<dbReference type="STRING" id="1194695.A0A5A7SYH0"/>
<gene>
    <name evidence="3" type="ORF">E5676_scaffold86G00270</name>
    <name evidence="2" type="ORF">E6C27_scaffold338G00100</name>
</gene>
<reference evidence="4 5" key="1">
    <citation type="submission" date="2019-08" db="EMBL/GenBank/DDBJ databases">
        <title>Draft genome sequences of two oriental melons (Cucumis melo L. var makuwa).</title>
        <authorList>
            <person name="Kwon S.-Y."/>
        </authorList>
    </citation>
    <scope>NUCLEOTIDE SEQUENCE [LARGE SCALE GENOMIC DNA]</scope>
    <source>
        <strain evidence="5">cv. Chang Bougi</strain>
        <strain evidence="4">cv. SW 3</strain>
        <tissue evidence="2">Leaf</tissue>
    </source>
</reference>
<proteinExistence type="predicted"/>
<comment type="caution">
    <text evidence="2">The sequence shown here is derived from an EMBL/GenBank/DDBJ whole genome shotgun (WGS) entry which is preliminary data.</text>
</comment>
<organism evidence="2 4">
    <name type="scientific">Cucumis melo var. makuwa</name>
    <name type="common">Oriental melon</name>
    <dbReference type="NCBI Taxonomy" id="1194695"/>
    <lineage>
        <taxon>Eukaryota</taxon>
        <taxon>Viridiplantae</taxon>
        <taxon>Streptophyta</taxon>
        <taxon>Embryophyta</taxon>
        <taxon>Tracheophyta</taxon>
        <taxon>Spermatophyta</taxon>
        <taxon>Magnoliopsida</taxon>
        <taxon>eudicotyledons</taxon>
        <taxon>Gunneridae</taxon>
        <taxon>Pentapetalae</taxon>
        <taxon>rosids</taxon>
        <taxon>fabids</taxon>
        <taxon>Cucurbitales</taxon>
        <taxon>Cucurbitaceae</taxon>
        <taxon>Benincaseae</taxon>
        <taxon>Cucumis</taxon>
    </lineage>
</organism>
<dbReference type="PANTHER" id="PTHR42648:SF27">
    <property type="entry name" value="RNA-DIRECTED DNA POLYMERASE"/>
    <property type="match status" value="1"/>
</dbReference>
<feature type="domain" description="Integrase catalytic" evidence="1">
    <location>
        <begin position="12"/>
        <end position="145"/>
    </location>
</feature>
<dbReference type="Gene3D" id="3.30.420.10">
    <property type="entry name" value="Ribonuclease H-like superfamily/Ribonuclease H"/>
    <property type="match status" value="1"/>
</dbReference>
<dbReference type="InterPro" id="IPR036397">
    <property type="entry name" value="RNaseH_sf"/>
</dbReference>
<name>A0A5A7SYH0_CUCMM</name>
<evidence type="ECO:0000313" key="2">
    <source>
        <dbReference type="EMBL" id="KAA0036110.1"/>
    </source>
</evidence>
<dbReference type="Pfam" id="PF00665">
    <property type="entry name" value="rve"/>
    <property type="match status" value="1"/>
</dbReference>
<protein>
    <submittedName>
        <fullName evidence="2">Gag/pol protein</fullName>
    </submittedName>
</protein>
<evidence type="ECO:0000259" key="1">
    <source>
        <dbReference type="PROSITE" id="PS50994"/>
    </source>
</evidence>
<dbReference type="PROSITE" id="PS50994">
    <property type="entry name" value="INTEGRASE"/>
    <property type="match status" value="1"/>
</dbReference>
<dbReference type="OrthoDB" id="1935865at2759"/>